<dbReference type="AlphaFoldDB" id="B1G1L8"/>
<sequence length="52" mass="5519">MSVLAGAANVEPVAFAPRTGFLHGDVVRDAYAASADGRRDTSRSDTVRPSNW</sequence>
<gene>
    <name evidence="2" type="ORF">BgramDRAFT_3213</name>
</gene>
<protein>
    <submittedName>
        <fullName evidence="2">Uncharacterized protein</fullName>
    </submittedName>
</protein>
<comment type="caution">
    <text evidence="2">The sequence shown here is derived from an EMBL/GenBank/DDBJ whole genome shotgun (WGS) entry which is preliminary data.</text>
</comment>
<dbReference type="Proteomes" id="UP000005045">
    <property type="component" value="Unassembled WGS sequence"/>
</dbReference>
<proteinExistence type="predicted"/>
<feature type="region of interest" description="Disordered" evidence="1">
    <location>
        <begin position="32"/>
        <end position="52"/>
    </location>
</feature>
<organism evidence="2 3">
    <name type="scientific">Paraburkholderia graminis (strain ATCC 700544 / DSM 17151 / LMG 18924 / NCIMB 13744 / C4D1M)</name>
    <dbReference type="NCBI Taxonomy" id="396598"/>
    <lineage>
        <taxon>Bacteria</taxon>
        <taxon>Pseudomonadati</taxon>
        <taxon>Pseudomonadota</taxon>
        <taxon>Betaproteobacteria</taxon>
        <taxon>Burkholderiales</taxon>
        <taxon>Burkholderiaceae</taxon>
        <taxon>Paraburkholderia</taxon>
    </lineage>
</organism>
<feature type="compositionally biased region" description="Basic and acidic residues" evidence="1">
    <location>
        <begin position="36"/>
        <end position="46"/>
    </location>
</feature>
<evidence type="ECO:0000313" key="3">
    <source>
        <dbReference type="Proteomes" id="UP000005045"/>
    </source>
</evidence>
<name>B1G1L8_PARG4</name>
<dbReference type="EMBL" id="ABLD01000008">
    <property type="protein sequence ID" value="EDT09941.1"/>
    <property type="molecule type" value="Genomic_DNA"/>
</dbReference>
<evidence type="ECO:0000313" key="2">
    <source>
        <dbReference type="EMBL" id="EDT09941.1"/>
    </source>
</evidence>
<evidence type="ECO:0000256" key="1">
    <source>
        <dbReference type="SAM" id="MobiDB-lite"/>
    </source>
</evidence>
<accession>B1G1L8</accession>
<reference evidence="2 3" key="1">
    <citation type="submission" date="2008-03" db="EMBL/GenBank/DDBJ databases">
        <title>Sequencing of the draft genome and assembly of Burkholderia graminis C4D1M.</title>
        <authorList>
            <consortium name="US DOE Joint Genome Institute (JGI-PGF)"/>
            <person name="Copeland A."/>
            <person name="Lucas S."/>
            <person name="Lapidus A."/>
            <person name="Glavina del Rio T."/>
            <person name="Dalin E."/>
            <person name="Tice H."/>
            <person name="Bruce D."/>
            <person name="Goodwin L."/>
            <person name="Pitluck S."/>
            <person name="Larimer F."/>
            <person name="Land M.L."/>
            <person name="Hauser L."/>
            <person name="Tiedje J."/>
            <person name="Richardson P."/>
        </authorList>
    </citation>
    <scope>NUCLEOTIDE SEQUENCE [LARGE SCALE GENOMIC DNA]</scope>
    <source>
        <strain evidence="3">ATCC 700544 / DSM 17151 / LMG 18924 / NCIMB 13744 / C4D1M</strain>
    </source>
</reference>
<keyword evidence="3" id="KW-1185">Reference proteome</keyword>